<dbReference type="RefSeq" id="WP_111313511.1">
    <property type="nucleotide sequence ID" value="NZ_QEQD01000010.1"/>
</dbReference>
<feature type="transmembrane region" description="Helical" evidence="5">
    <location>
        <begin position="66"/>
        <end position="83"/>
    </location>
</feature>
<feature type="transmembrane region" description="Helical" evidence="5">
    <location>
        <begin position="89"/>
        <end position="109"/>
    </location>
</feature>
<feature type="transmembrane region" description="Helical" evidence="5">
    <location>
        <begin position="376"/>
        <end position="393"/>
    </location>
</feature>
<dbReference type="Pfam" id="PF00916">
    <property type="entry name" value="Sulfate_transp"/>
    <property type="match status" value="1"/>
</dbReference>
<comment type="caution">
    <text evidence="7">The sequence shown here is derived from an EMBL/GenBank/DDBJ whole genome shotgun (WGS) entry which is preliminary data.</text>
</comment>
<evidence type="ECO:0000256" key="3">
    <source>
        <dbReference type="ARBA" id="ARBA00022989"/>
    </source>
</evidence>
<dbReference type="EMBL" id="QEQD01000010">
    <property type="protein sequence ID" value="RDF00765.1"/>
    <property type="molecule type" value="Genomic_DNA"/>
</dbReference>
<proteinExistence type="predicted"/>
<dbReference type="STRING" id="735.B0185_08320"/>
<feature type="transmembrane region" description="Helical" evidence="5">
    <location>
        <begin position="188"/>
        <end position="209"/>
    </location>
</feature>
<dbReference type="GO" id="GO:0016020">
    <property type="term" value="C:membrane"/>
    <property type="evidence" value="ECO:0007669"/>
    <property type="project" value="UniProtKB-SubCell"/>
</dbReference>
<feature type="transmembrane region" description="Helical" evidence="5">
    <location>
        <begin position="331"/>
        <end position="364"/>
    </location>
</feature>
<name>A0A369ZAT0_HAEPH</name>
<feature type="transmembrane region" description="Helical" evidence="5">
    <location>
        <begin position="20"/>
        <end position="39"/>
    </location>
</feature>
<accession>A0A369ZAT0</accession>
<evidence type="ECO:0000313" key="8">
    <source>
        <dbReference type="Proteomes" id="UP000253999"/>
    </source>
</evidence>
<reference evidence="7 8" key="1">
    <citation type="submission" date="2018-05" db="EMBL/GenBank/DDBJ databases">
        <title>Draft Genome Sequences for a Diverse set of 7 Haemophilus Species.</title>
        <authorList>
            <person name="Nichols M."/>
            <person name="Topaz N."/>
            <person name="Wang X."/>
            <person name="Wang X."/>
            <person name="Boxrud D."/>
        </authorList>
    </citation>
    <scope>NUCLEOTIDE SEQUENCE [LARGE SCALE GENOMIC DNA]</scope>
    <source>
        <strain evidence="7 8">C2010039593</strain>
    </source>
</reference>
<feature type="transmembrane region" description="Helical" evidence="5">
    <location>
        <begin position="156"/>
        <end position="176"/>
    </location>
</feature>
<dbReference type="AlphaFoldDB" id="A0A369ZAT0"/>
<organism evidence="7 8">
    <name type="scientific">Haemophilus parahaemolyticus</name>
    <dbReference type="NCBI Taxonomy" id="735"/>
    <lineage>
        <taxon>Bacteria</taxon>
        <taxon>Pseudomonadati</taxon>
        <taxon>Pseudomonadota</taxon>
        <taxon>Gammaproteobacteria</taxon>
        <taxon>Pasteurellales</taxon>
        <taxon>Pasteurellaceae</taxon>
        <taxon>Haemophilus</taxon>
    </lineage>
</organism>
<feature type="transmembrane region" description="Helical" evidence="5">
    <location>
        <begin position="249"/>
        <end position="271"/>
    </location>
</feature>
<dbReference type="GO" id="GO:0055085">
    <property type="term" value="P:transmembrane transport"/>
    <property type="evidence" value="ECO:0007669"/>
    <property type="project" value="InterPro"/>
</dbReference>
<dbReference type="PANTHER" id="PTHR11814">
    <property type="entry name" value="SULFATE TRANSPORTER"/>
    <property type="match status" value="1"/>
</dbReference>
<keyword evidence="4 5" id="KW-0472">Membrane</keyword>
<feature type="transmembrane region" description="Helical" evidence="5">
    <location>
        <begin position="116"/>
        <end position="136"/>
    </location>
</feature>
<comment type="subcellular location">
    <subcellularLocation>
        <location evidence="1">Membrane</location>
        <topology evidence="1">Multi-pass membrane protein</topology>
    </subcellularLocation>
</comment>
<gene>
    <name evidence="7" type="ORF">DPV98_09350</name>
</gene>
<evidence type="ECO:0000256" key="2">
    <source>
        <dbReference type="ARBA" id="ARBA00022692"/>
    </source>
</evidence>
<feature type="domain" description="SLC26A/SulP transporter" evidence="6">
    <location>
        <begin position="16"/>
        <end position="385"/>
    </location>
</feature>
<feature type="transmembrane region" description="Helical" evidence="5">
    <location>
        <begin position="399"/>
        <end position="415"/>
    </location>
</feature>
<feature type="transmembrane region" description="Helical" evidence="5">
    <location>
        <begin position="45"/>
        <end position="61"/>
    </location>
</feature>
<evidence type="ECO:0000256" key="1">
    <source>
        <dbReference type="ARBA" id="ARBA00004141"/>
    </source>
</evidence>
<sequence>MPQTAHQKTSKSSLVKQNFASGLVVFLVALPLCLGIALASGAPPLSGIISGIVGGIIIGWLSTSHISVAGPAAGLVAIVLGAITQLGSFELFLCAGIIAGVIQLILGVIRAGSITNYIPVAVIEGMLAGIGFLIIIKQLPYAIGTDKLLFNGTDSFINIHLGTLIITLLSISIMLSWDRSSKLKKIKLLPSALISVIVSVLLNNLFIALDSHLAVPENQLVHLPALSSWQDLKDFVILPDFRGFTHPSIWVTGGTIAIVASIETLLSIEAADRLDIKRRLTDSNQELRAQGVGNIISSLLGGLPITAVIVRSSANANSGATHKFSTIIHGVLLLICVLAIPAFLNQIPLATLAAVLILVGYKLARPTVFKHFWHKGIYQFIPFIVTMVAVVLFDLLKGVGLGLVISILFILHGNMKRAYYLSREELADASQIRLDLAEEVSFLNKAAIKKTLKNIQPNSMVIINAEHTAYIACDVLELIEDFAKIYAKENNIRVILKGFKADYDSHVDQHSNIKVEHHKRI</sequence>
<dbReference type="InterPro" id="IPR011547">
    <property type="entry name" value="SLC26A/SulP_dom"/>
</dbReference>
<evidence type="ECO:0000256" key="5">
    <source>
        <dbReference type="SAM" id="Phobius"/>
    </source>
</evidence>
<evidence type="ECO:0000256" key="4">
    <source>
        <dbReference type="ARBA" id="ARBA00023136"/>
    </source>
</evidence>
<dbReference type="Proteomes" id="UP000253999">
    <property type="component" value="Unassembled WGS sequence"/>
</dbReference>
<feature type="transmembrane region" description="Helical" evidence="5">
    <location>
        <begin position="292"/>
        <end position="311"/>
    </location>
</feature>
<keyword evidence="2 5" id="KW-0812">Transmembrane</keyword>
<protein>
    <submittedName>
        <fullName evidence="7">SulP family inorganic anion transporter</fullName>
    </submittedName>
</protein>
<evidence type="ECO:0000313" key="7">
    <source>
        <dbReference type="EMBL" id="RDF00765.1"/>
    </source>
</evidence>
<keyword evidence="3 5" id="KW-1133">Transmembrane helix</keyword>
<evidence type="ECO:0000259" key="6">
    <source>
        <dbReference type="Pfam" id="PF00916"/>
    </source>
</evidence>
<dbReference type="InterPro" id="IPR001902">
    <property type="entry name" value="SLC26A/SulP_fam"/>
</dbReference>